<evidence type="ECO:0000313" key="4">
    <source>
        <dbReference type="Proteomes" id="UP000184432"/>
    </source>
</evidence>
<evidence type="ECO:0000256" key="2">
    <source>
        <dbReference type="SAM" id="Phobius"/>
    </source>
</evidence>
<keyword evidence="4" id="KW-1185">Reference proteome</keyword>
<dbReference type="STRING" id="570521.SAMN04488508_11336"/>
<evidence type="ECO:0000256" key="1">
    <source>
        <dbReference type="SAM" id="MobiDB-lite"/>
    </source>
</evidence>
<protein>
    <recommendedName>
        <fullName evidence="5">Outer membrane protein beta-barrel domain-containing protein</fullName>
    </recommendedName>
</protein>
<feature type="transmembrane region" description="Helical" evidence="2">
    <location>
        <begin position="42"/>
        <end position="64"/>
    </location>
</feature>
<dbReference type="RefSeq" id="WP_073321494.1">
    <property type="nucleotide sequence ID" value="NZ_FQYP01000013.1"/>
</dbReference>
<keyword evidence="2" id="KW-0472">Membrane</keyword>
<organism evidence="3 4">
    <name type="scientific">Aquimarina spongiae</name>
    <dbReference type="NCBI Taxonomy" id="570521"/>
    <lineage>
        <taxon>Bacteria</taxon>
        <taxon>Pseudomonadati</taxon>
        <taxon>Bacteroidota</taxon>
        <taxon>Flavobacteriia</taxon>
        <taxon>Flavobacteriales</taxon>
        <taxon>Flavobacteriaceae</taxon>
        <taxon>Aquimarina</taxon>
    </lineage>
</organism>
<reference evidence="4" key="1">
    <citation type="submission" date="2016-11" db="EMBL/GenBank/DDBJ databases">
        <authorList>
            <person name="Varghese N."/>
            <person name="Submissions S."/>
        </authorList>
    </citation>
    <scope>NUCLEOTIDE SEQUENCE [LARGE SCALE GENOMIC DNA]</scope>
    <source>
        <strain evidence="4">DSM 22623</strain>
    </source>
</reference>
<sequence length="438" mass="48851">MSDKRDIGKIFSEKLKNFEAAPSSLSWEDIEAELPPQGKFKIPYWIIASGAMLVLGATILFFYISDEKKPLNPSPEHLQIVLQEEQEISDCDDLVLETENHNNKQFNTPTETQNNIRVTQTPPNTTTFDSLATKAATPLSNNKKIEKPENSNITQYKTSINNHILENTTETSLGKSSNSANTNNQYNVLSTILAQESKLASYYPKGALLTEDQIIPIDTIKSAKAFTPKYSIGIHLAPTYHLNPDGSLISDNLNQNSNTGDIGNGFGIIFNAGLSKRLSSRIGYNHFSIKNEVKDITPLQFPSTVQDITPNIGIDTLATNSSLSQRISFHEISMELGYLFIDKKVQASFIGGLSFVIQNSSEIKLSSPMTNTSLGSNDKLQKTNFSINFGTNFKYPIYNKIYLSITTLVKYQLQDASQNRTSYQPLYIQLQTGFCYQF</sequence>
<name>A0A1M6KZZ4_9FLAO</name>
<keyword evidence="2" id="KW-1133">Transmembrane helix</keyword>
<dbReference type="EMBL" id="FQYP01000013">
    <property type="protein sequence ID" value="SHJ64487.1"/>
    <property type="molecule type" value="Genomic_DNA"/>
</dbReference>
<dbReference type="AlphaFoldDB" id="A0A1M6KZZ4"/>
<proteinExistence type="predicted"/>
<evidence type="ECO:0000313" key="3">
    <source>
        <dbReference type="EMBL" id="SHJ64487.1"/>
    </source>
</evidence>
<gene>
    <name evidence="3" type="ORF">SAMN04488508_11336</name>
</gene>
<evidence type="ECO:0008006" key="5">
    <source>
        <dbReference type="Google" id="ProtNLM"/>
    </source>
</evidence>
<dbReference type="Proteomes" id="UP000184432">
    <property type="component" value="Unassembled WGS sequence"/>
</dbReference>
<keyword evidence="2" id="KW-0812">Transmembrane</keyword>
<feature type="region of interest" description="Disordered" evidence="1">
    <location>
        <begin position="103"/>
        <end position="129"/>
    </location>
</feature>
<dbReference type="OrthoDB" id="1113942at2"/>
<accession>A0A1M6KZZ4</accession>